<dbReference type="InterPro" id="IPR012133">
    <property type="entry name" value="Alpha-hydoxy_acid_DH_FMN"/>
</dbReference>
<proteinExistence type="inferred from homology"/>
<evidence type="ECO:0000256" key="1">
    <source>
        <dbReference type="ARBA" id="ARBA00001917"/>
    </source>
</evidence>
<dbReference type="PANTHER" id="PTHR10578">
    <property type="entry name" value="S -2-HYDROXY-ACID OXIDASE-RELATED"/>
    <property type="match status" value="1"/>
</dbReference>
<sequence>MTPPVAAGTIPGDLSQLEAQAADSLSPEALAYIRAGAGDADTTRANAGAFRHWRIKRHRGRKPAEVDLSTTILGTRMPAPVLFAPVGVQTLAHPDGDLASARAAAELGLTYLHSTQGAYPMEEVAAANGDGSRWYQLYWPTDDELAVSFLRRARAAGYTHLVITLDTTLLGWRPIDLDLGYSPFLENKGIANYTSDPVFRRKHMPVPAELAALPAGIAFSGVFQNPGLGWQQLPLVREHWDGPVLLKGIQSPRDAELAVEHAIDGIVVSNHGGRQVDGAIASLDALGPIVQAVGGTMPVLFDSGIRTGRDAFKALALGADAVLVGRPYLYGLALDGQRGTRTVMRRLVDELEEEVRKAGLRSHRALSRSALTRVR</sequence>
<dbReference type="SUPFAM" id="SSF51395">
    <property type="entry name" value="FMN-linked oxidoreductases"/>
    <property type="match status" value="1"/>
</dbReference>
<dbReference type="InterPro" id="IPR008259">
    <property type="entry name" value="FMN_hydac_DH_AS"/>
</dbReference>
<dbReference type="EMBL" id="JAUHJQ010000005">
    <property type="protein sequence ID" value="MDN4174003.1"/>
    <property type="molecule type" value="Genomic_DNA"/>
</dbReference>
<reference evidence="5" key="1">
    <citation type="submission" date="2023-06" db="EMBL/GenBank/DDBJ databases">
        <title>Draft genome sequence of Nocardioides sp. SOB77.</title>
        <authorList>
            <person name="Zhang G."/>
        </authorList>
    </citation>
    <scope>NUCLEOTIDE SEQUENCE</scope>
    <source>
        <strain evidence="5">SOB77</strain>
    </source>
</reference>
<evidence type="ECO:0000313" key="5">
    <source>
        <dbReference type="EMBL" id="MDN4174003.1"/>
    </source>
</evidence>
<evidence type="ECO:0000259" key="4">
    <source>
        <dbReference type="PROSITE" id="PS51349"/>
    </source>
</evidence>
<evidence type="ECO:0000256" key="3">
    <source>
        <dbReference type="ARBA" id="ARBA00024042"/>
    </source>
</evidence>
<dbReference type="Pfam" id="PF01070">
    <property type="entry name" value="FMN_dh"/>
    <property type="match status" value="1"/>
</dbReference>
<dbReference type="Proteomes" id="UP001168620">
    <property type="component" value="Unassembled WGS sequence"/>
</dbReference>
<feature type="domain" description="FMN hydroxy acid dehydrogenase" evidence="4">
    <location>
        <begin position="6"/>
        <end position="375"/>
    </location>
</feature>
<organism evidence="5 6">
    <name type="scientific">Nocardioides oceani</name>
    <dbReference type="NCBI Taxonomy" id="3058369"/>
    <lineage>
        <taxon>Bacteria</taxon>
        <taxon>Bacillati</taxon>
        <taxon>Actinomycetota</taxon>
        <taxon>Actinomycetes</taxon>
        <taxon>Propionibacteriales</taxon>
        <taxon>Nocardioidaceae</taxon>
        <taxon>Nocardioides</taxon>
    </lineage>
</organism>
<dbReference type="PROSITE" id="PS00557">
    <property type="entry name" value="FMN_HYDROXY_ACID_DH_1"/>
    <property type="match status" value="1"/>
</dbReference>
<comment type="caution">
    <text evidence="5">The sequence shown here is derived from an EMBL/GenBank/DDBJ whole genome shotgun (WGS) entry which is preliminary data.</text>
</comment>
<dbReference type="InterPro" id="IPR037396">
    <property type="entry name" value="FMN_HAD"/>
</dbReference>
<keyword evidence="2" id="KW-0560">Oxidoreductase</keyword>
<dbReference type="InterPro" id="IPR000262">
    <property type="entry name" value="FMN-dep_DH"/>
</dbReference>
<evidence type="ECO:0000256" key="2">
    <source>
        <dbReference type="ARBA" id="ARBA00023002"/>
    </source>
</evidence>
<dbReference type="RefSeq" id="WP_300953102.1">
    <property type="nucleotide sequence ID" value="NZ_JAUHJQ010000005.1"/>
</dbReference>
<comment type="cofactor">
    <cofactor evidence="1">
        <name>FMN</name>
        <dbReference type="ChEBI" id="CHEBI:58210"/>
    </cofactor>
</comment>
<evidence type="ECO:0000313" key="6">
    <source>
        <dbReference type="Proteomes" id="UP001168620"/>
    </source>
</evidence>
<protein>
    <submittedName>
        <fullName evidence="5">Alpha-hydroxy-acid oxidizing protein</fullName>
    </submittedName>
</protein>
<comment type="similarity">
    <text evidence="3">Belongs to the FMN-dependent alpha-hydroxy acid dehydrogenase family.</text>
</comment>
<dbReference type="Gene3D" id="3.20.20.70">
    <property type="entry name" value="Aldolase class I"/>
    <property type="match status" value="1"/>
</dbReference>
<dbReference type="PROSITE" id="PS51349">
    <property type="entry name" value="FMN_HYDROXY_ACID_DH_2"/>
    <property type="match status" value="1"/>
</dbReference>
<gene>
    <name evidence="5" type="ORF">QWY28_13660</name>
</gene>
<name>A0ABT8FH34_9ACTN</name>
<dbReference type="PIRSF" id="PIRSF000138">
    <property type="entry name" value="Al-hdrx_acd_dh"/>
    <property type="match status" value="1"/>
</dbReference>
<dbReference type="InterPro" id="IPR013785">
    <property type="entry name" value="Aldolase_TIM"/>
</dbReference>
<keyword evidence="6" id="KW-1185">Reference proteome</keyword>
<accession>A0ABT8FH34</accession>
<dbReference type="PANTHER" id="PTHR10578:SF143">
    <property type="entry name" value="FMN-DEPENDENT ALPHA-HYDROXY ACID DEHYDROGENASE PB1A11.03"/>
    <property type="match status" value="1"/>
</dbReference>